<reference evidence="2 3" key="1">
    <citation type="submission" date="2016-04" db="EMBL/GenBank/DDBJ databases">
        <title>Genome analyses suggest a sexual origin of heterokaryosis in a supposedly ancient asexual fungus.</title>
        <authorList>
            <person name="Ropars J."/>
            <person name="Sedzielewska K."/>
            <person name="Noel J."/>
            <person name="Charron P."/>
            <person name="Farinelli L."/>
            <person name="Marton T."/>
            <person name="Kruger M."/>
            <person name="Pelin A."/>
            <person name="Brachmann A."/>
            <person name="Corradi N."/>
        </authorList>
    </citation>
    <scope>NUCLEOTIDE SEQUENCE [LARGE SCALE GENOMIC DNA]</scope>
    <source>
        <strain evidence="2 3">A5</strain>
    </source>
</reference>
<dbReference type="Proteomes" id="UP000232722">
    <property type="component" value="Unassembled WGS sequence"/>
</dbReference>
<reference evidence="2 3" key="2">
    <citation type="submission" date="2017-09" db="EMBL/GenBank/DDBJ databases">
        <title>Extensive intraspecific genome diversity in a model arbuscular mycorrhizal fungus.</title>
        <authorList>
            <person name="Chen E.C."/>
            <person name="Morin E."/>
            <person name="Beaudet D."/>
            <person name="Noel J."/>
            <person name="Ndikumana S."/>
            <person name="Charron P."/>
            <person name="St-Onge C."/>
            <person name="Giorgi J."/>
            <person name="Grigoriev I.V."/>
            <person name="Roux C."/>
            <person name="Martin F.M."/>
            <person name="Corradi N."/>
        </authorList>
    </citation>
    <scope>NUCLEOTIDE SEQUENCE [LARGE SCALE GENOMIC DNA]</scope>
    <source>
        <strain evidence="2 3">A5</strain>
    </source>
</reference>
<organism evidence="2 3">
    <name type="scientific">Rhizophagus irregularis</name>
    <dbReference type="NCBI Taxonomy" id="588596"/>
    <lineage>
        <taxon>Eukaryota</taxon>
        <taxon>Fungi</taxon>
        <taxon>Fungi incertae sedis</taxon>
        <taxon>Mucoromycota</taxon>
        <taxon>Glomeromycotina</taxon>
        <taxon>Glomeromycetes</taxon>
        <taxon>Glomerales</taxon>
        <taxon>Glomeraceae</taxon>
        <taxon>Rhizophagus</taxon>
    </lineage>
</organism>
<feature type="compositionally biased region" description="Polar residues" evidence="1">
    <location>
        <begin position="9"/>
        <end position="46"/>
    </location>
</feature>
<sequence length="108" mass="11620">MADVEKDGPSSSPQQNISGENTLTSSRKNLLRQLPTSPNTSPNLDTNGALFGDQVPDSIVTLAIIRNDFQATAMPNATPESLKKITTNKALIEAVNNSFLKTYDTGRN</sequence>
<evidence type="ECO:0000256" key="1">
    <source>
        <dbReference type="SAM" id="MobiDB-lite"/>
    </source>
</evidence>
<evidence type="ECO:0000313" key="2">
    <source>
        <dbReference type="EMBL" id="PKB92973.1"/>
    </source>
</evidence>
<feature type="region of interest" description="Disordered" evidence="1">
    <location>
        <begin position="1"/>
        <end position="49"/>
    </location>
</feature>
<comment type="caution">
    <text evidence="2">The sequence shown here is derived from an EMBL/GenBank/DDBJ whole genome shotgun (WGS) entry which is preliminary data.</text>
</comment>
<proteinExistence type="predicted"/>
<dbReference type="EMBL" id="LLXJ01009331">
    <property type="protein sequence ID" value="PKB92973.1"/>
    <property type="molecule type" value="Genomic_DNA"/>
</dbReference>
<gene>
    <name evidence="2" type="ORF">RhiirA5_442764</name>
</gene>
<protein>
    <submittedName>
        <fullName evidence="2">Uncharacterized protein</fullName>
    </submittedName>
</protein>
<dbReference type="AlphaFoldDB" id="A0A2N0NEG5"/>
<name>A0A2N0NEG5_9GLOM</name>
<accession>A0A2N0NEG5</accession>
<evidence type="ECO:0000313" key="3">
    <source>
        <dbReference type="Proteomes" id="UP000232722"/>
    </source>
</evidence>